<proteinExistence type="predicted"/>
<dbReference type="PANTHER" id="PTHR24260">
    <property type="match status" value="1"/>
</dbReference>
<dbReference type="FunFam" id="2.40.10.10:FF:000068">
    <property type="entry name" value="transmembrane protease serine 2"/>
    <property type="match status" value="1"/>
</dbReference>
<keyword evidence="1" id="KW-1015">Disulfide bond</keyword>
<dbReference type="SUPFAM" id="SSF50494">
    <property type="entry name" value="Trypsin-like serine proteases"/>
    <property type="match status" value="1"/>
</dbReference>
<dbReference type="InterPro" id="IPR001254">
    <property type="entry name" value="Trypsin_dom"/>
</dbReference>
<dbReference type="Proteomes" id="UP001150569">
    <property type="component" value="Unassembled WGS sequence"/>
</dbReference>
<keyword evidence="4" id="KW-0472">Membrane</keyword>
<keyword evidence="4" id="KW-0378">Hydrolase</keyword>
<dbReference type="Pfam" id="PF00089">
    <property type="entry name" value="Trypsin"/>
    <property type="match status" value="1"/>
</dbReference>
<gene>
    <name evidence="4" type="primary">TMPRSS11D</name>
    <name evidence="4" type="ORF">IWQ60_006167</name>
</gene>
<keyword evidence="4" id="KW-0812">Transmembrane</keyword>
<keyword evidence="2" id="KW-0732">Signal</keyword>
<dbReference type="PANTHER" id="PTHR24260:SF136">
    <property type="entry name" value="GH08193P-RELATED"/>
    <property type="match status" value="1"/>
</dbReference>
<comment type="caution">
    <text evidence="4">The sequence shown here is derived from an EMBL/GenBank/DDBJ whole genome shotgun (WGS) entry which is preliminary data.</text>
</comment>
<evidence type="ECO:0000256" key="2">
    <source>
        <dbReference type="SAM" id="SignalP"/>
    </source>
</evidence>
<keyword evidence="5" id="KW-1185">Reference proteome</keyword>
<sequence>MLSSTHLHKVVGVVFFLGALASLSQAAVASATTGYVFQGLPGTDSREGDFGYVAHLFINDEFTCGGAILSDDRVVTAASCVTTCDADGKSVDIDVKTVKVAFGTKYKSDMKMRKVSSVVHYDMYNCRTHENNIAVITVEGAIDLNKKIKPVKLDQQAVVDHSTLTLVGLGPPGKSQNLKQLPVSMISKEECSKSSGITLTDPPALVCTIDGDKKLFPCTTQEGAPLFRVGANGESELAGIRTFFFNKMTASCTTQQFTNTYIRPSYYSKFLNIATGIPESDLMTLVPKA</sequence>
<evidence type="ECO:0000256" key="1">
    <source>
        <dbReference type="ARBA" id="ARBA00023157"/>
    </source>
</evidence>
<dbReference type="InterPro" id="IPR009003">
    <property type="entry name" value="Peptidase_S1_PA"/>
</dbReference>
<dbReference type="SMART" id="SM00020">
    <property type="entry name" value="Tryp_SPc"/>
    <property type="match status" value="1"/>
</dbReference>
<dbReference type="GO" id="GO:0004252">
    <property type="term" value="F:serine-type endopeptidase activity"/>
    <property type="evidence" value="ECO:0007669"/>
    <property type="project" value="InterPro"/>
</dbReference>
<dbReference type="AlphaFoldDB" id="A0A9W8DY80"/>
<feature type="chain" id="PRO_5040732039" evidence="2">
    <location>
        <begin position="27"/>
        <end position="289"/>
    </location>
</feature>
<reference evidence="4" key="1">
    <citation type="submission" date="2022-07" db="EMBL/GenBank/DDBJ databases">
        <title>Phylogenomic reconstructions and comparative analyses of Kickxellomycotina fungi.</title>
        <authorList>
            <person name="Reynolds N.K."/>
            <person name="Stajich J.E."/>
            <person name="Barry K."/>
            <person name="Grigoriev I.V."/>
            <person name="Crous P."/>
            <person name="Smith M.E."/>
        </authorList>
    </citation>
    <scope>NUCLEOTIDE SEQUENCE</scope>
    <source>
        <strain evidence="4">RSA 861</strain>
    </source>
</reference>
<dbReference type="EMBL" id="JANBPT010000362">
    <property type="protein sequence ID" value="KAJ1922966.1"/>
    <property type="molecule type" value="Genomic_DNA"/>
</dbReference>
<feature type="signal peptide" evidence="2">
    <location>
        <begin position="1"/>
        <end position="26"/>
    </location>
</feature>
<dbReference type="GO" id="GO:0006508">
    <property type="term" value="P:proteolysis"/>
    <property type="evidence" value="ECO:0007669"/>
    <property type="project" value="UniProtKB-KW"/>
</dbReference>
<dbReference type="InterPro" id="IPR043504">
    <property type="entry name" value="Peptidase_S1_PA_chymotrypsin"/>
</dbReference>
<organism evidence="4 5">
    <name type="scientific">Tieghemiomyces parasiticus</name>
    <dbReference type="NCBI Taxonomy" id="78921"/>
    <lineage>
        <taxon>Eukaryota</taxon>
        <taxon>Fungi</taxon>
        <taxon>Fungi incertae sedis</taxon>
        <taxon>Zoopagomycota</taxon>
        <taxon>Kickxellomycotina</taxon>
        <taxon>Dimargaritomycetes</taxon>
        <taxon>Dimargaritales</taxon>
        <taxon>Dimargaritaceae</taxon>
        <taxon>Tieghemiomyces</taxon>
    </lineage>
</organism>
<keyword evidence="4" id="KW-0645">Protease</keyword>
<name>A0A9W8DY80_9FUNG</name>
<protein>
    <submittedName>
        <fullName evidence="4">Transmembrane protease serine 11D</fullName>
    </submittedName>
</protein>
<accession>A0A9W8DY80</accession>
<feature type="domain" description="Peptidase S1" evidence="3">
    <location>
        <begin position="36"/>
        <end position="276"/>
    </location>
</feature>
<dbReference type="PROSITE" id="PS50240">
    <property type="entry name" value="TRYPSIN_DOM"/>
    <property type="match status" value="1"/>
</dbReference>
<dbReference type="OrthoDB" id="6380398at2759"/>
<dbReference type="InterPro" id="IPR051333">
    <property type="entry name" value="CLIP_Serine_Protease"/>
</dbReference>
<evidence type="ECO:0000313" key="5">
    <source>
        <dbReference type="Proteomes" id="UP001150569"/>
    </source>
</evidence>
<dbReference type="Gene3D" id="2.40.10.10">
    <property type="entry name" value="Trypsin-like serine proteases"/>
    <property type="match status" value="1"/>
</dbReference>
<evidence type="ECO:0000313" key="4">
    <source>
        <dbReference type="EMBL" id="KAJ1922966.1"/>
    </source>
</evidence>
<evidence type="ECO:0000259" key="3">
    <source>
        <dbReference type="PROSITE" id="PS50240"/>
    </source>
</evidence>